<evidence type="ECO:0000313" key="1">
    <source>
        <dbReference type="EMBL" id="PWA92366.1"/>
    </source>
</evidence>
<sequence length="261" mass="29750">MVLKLFFEVDKNYKNLFGLYLNIPNIPKPPHNFPAGPDLWLQNIKWVEDDIRKFAKIHLDAHGIDKANSVTGSNTWNEVECGFHDSSRILCILQEGSSSYVCYIFRSTMRSISSRDTSIDKELGFQSPGTAANINPLRGRADPCLKLHQAQRDVENDLTHENSGGSYNNFDFGPDVSSERVAEQGVEKAWYAFGNKSTETLSRLARNSSNKACSKRDPRLSIDKDIKCHIGFDFKANVINNLSSHWCRTYKEQHTFWWKAL</sequence>
<dbReference type="EMBL" id="PKPP01000469">
    <property type="protein sequence ID" value="PWA92366.1"/>
    <property type="molecule type" value="Genomic_DNA"/>
</dbReference>
<gene>
    <name evidence="1" type="ORF">CTI12_AA022780</name>
</gene>
<dbReference type="AlphaFoldDB" id="A0A2U1Q2Y6"/>
<reference evidence="1 2" key="1">
    <citation type="journal article" date="2018" name="Mol. Plant">
        <title>The genome of Artemisia annua provides insight into the evolution of Asteraceae family and artemisinin biosynthesis.</title>
        <authorList>
            <person name="Shen Q."/>
            <person name="Zhang L."/>
            <person name="Liao Z."/>
            <person name="Wang S."/>
            <person name="Yan T."/>
            <person name="Shi P."/>
            <person name="Liu M."/>
            <person name="Fu X."/>
            <person name="Pan Q."/>
            <person name="Wang Y."/>
            <person name="Lv Z."/>
            <person name="Lu X."/>
            <person name="Zhang F."/>
            <person name="Jiang W."/>
            <person name="Ma Y."/>
            <person name="Chen M."/>
            <person name="Hao X."/>
            <person name="Li L."/>
            <person name="Tang Y."/>
            <person name="Lv G."/>
            <person name="Zhou Y."/>
            <person name="Sun X."/>
            <person name="Brodelius P.E."/>
            <person name="Rose J.K.C."/>
            <person name="Tang K."/>
        </authorList>
    </citation>
    <scope>NUCLEOTIDE SEQUENCE [LARGE SCALE GENOMIC DNA]</scope>
    <source>
        <strain evidence="2">cv. Huhao1</strain>
        <tissue evidence="1">Leaf</tissue>
    </source>
</reference>
<protein>
    <submittedName>
        <fullName evidence="1">Zinc finger, C2H2, ENTH/VHS</fullName>
    </submittedName>
</protein>
<name>A0A2U1Q2Y6_ARTAN</name>
<proteinExistence type="predicted"/>
<dbReference type="OrthoDB" id="2129491at2759"/>
<organism evidence="1 2">
    <name type="scientific">Artemisia annua</name>
    <name type="common">Sweet wormwood</name>
    <dbReference type="NCBI Taxonomy" id="35608"/>
    <lineage>
        <taxon>Eukaryota</taxon>
        <taxon>Viridiplantae</taxon>
        <taxon>Streptophyta</taxon>
        <taxon>Embryophyta</taxon>
        <taxon>Tracheophyta</taxon>
        <taxon>Spermatophyta</taxon>
        <taxon>Magnoliopsida</taxon>
        <taxon>eudicotyledons</taxon>
        <taxon>Gunneridae</taxon>
        <taxon>Pentapetalae</taxon>
        <taxon>asterids</taxon>
        <taxon>campanulids</taxon>
        <taxon>Asterales</taxon>
        <taxon>Asteraceae</taxon>
        <taxon>Asteroideae</taxon>
        <taxon>Anthemideae</taxon>
        <taxon>Artemisiinae</taxon>
        <taxon>Artemisia</taxon>
    </lineage>
</organism>
<keyword evidence="2" id="KW-1185">Reference proteome</keyword>
<accession>A0A2U1Q2Y6</accession>
<evidence type="ECO:0000313" key="2">
    <source>
        <dbReference type="Proteomes" id="UP000245207"/>
    </source>
</evidence>
<dbReference type="Proteomes" id="UP000245207">
    <property type="component" value="Unassembled WGS sequence"/>
</dbReference>
<comment type="caution">
    <text evidence="1">The sequence shown here is derived from an EMBL/GenBank/DDBJ whole genome shotgun (WGS) entry which is preliminary data.</text>
</comment>